<sequence length="221" mass="24214">MAAVAPSRELRRFMEFGRKIVGIGRNYREHAAELGNPVPKSPLIFMKPPSCYLQEGGKIQLPPGCEQLHHEVELGVVIGKTGVAISESNAMDHVGGYALVLDMTARDIQSKAKKLGYPWTFAKGFDTALPISKFIPKAEIPEPDNVHLWLKVDGKLKQDGNTRDLIFKIPYLISYISQTMTLEEGDLILTGTPEGVSAVKPGQTIVCGLGDQIEMTFPVVL</sequence>
<dbReference type="GO" id="GO:0047621">
    <property type="term" value="F:acylpyruvate hydrolase activity"/>
    <property type="evidence" value="ECO:0007669"/>
    <property type="project" value="UniProtKB-EC"/>
</dbReference>
<evidence type="ECO:0000313" key="17">
    <source>
        <dbReference type="Proteomes" id="UP001163046"/>
    </source>
</evidence>
<dbReference type="EC" id="3.7.1.5" evidence="5"/>
<evidence type="ECO:0000256" key="13">
    <source>
        <dbReference type="ARBA" id="ARBA00047973"/>
    </source>
</evidence>
<reference evidence="16" key="1">
    <citation type="submission" date="2023-01" db="EMBL/GenBank/DDBJ databases">
        <title>Genome assembly of the deep-sea coral Lophelia pertusa.</title>
        <authorList>
            <person name="Herrera S."/>
            <person name="Cordes E."/>
        </authorList>
    </citation>
    <scope>NUCLEOTIDE SEQUENCE</scope>
    <source>
        <strain evidence="16">USNM1676648</strain>
        <tissue evidence="16">Polyp</tissue>
    </source>
</reference>
<dbReference type="Proteomes" id="UP001163046">
    <property type="component" value="Unassembled WGS sequence"/>
</dbReference>
<evidence type="ECO:0000256" key="5">
    <source>
        <dbReference type="ARBA" id="ARBA00039040"/>
    </source>
</evidence>
<keyword evidence="3" id="KW-0479">Metal-binding</keyword>
<dbReference type="SUPFAM" id="SSF56529">
    <property type="entry name" value="FAH"/>
    <property type="match status" value="1"/>
</dbReference>
<dbReference type="GO" id="GO:0005739">
    <property type="term" value="C:mitochondrion"/>
    <property type="evidence" value="ECO:0007669"/>
    <property type="project" value="TreeGrafter"/>
</dbReference>
<dbReference type="FunFam" id="3.90.850.10:FF:000003">
    <property type="entry name" value="Fumarylacetoacetate hydrolase domain-containing 1"/>
    <property type="match status" value="1"/>
</dbReference>
<evidence type="ECO:0000256" key="3">
    <source>
        <dbReference type="ARBA" id="ARBA00022723"/>
    </source>
</evidence>
<comment type="catalytic activity">
    <reaction evidence="13">
        <text>oxaloacetate + H(+) = pyruvate + CO2</text>
        <dbReference type="Rhea" id="RHEA:15641"/>
        <dbReference type="ChEBI" id="CHEBI:15361"/>
        <dbReference type="ChEBI" id="CHEBI:15378"/>
        <dbReference type="ChEBI" id="CHEBI:16452"/>
        <dbReference type="ChEBI" id="CHEBI:16526"/>
        <dbReference type="EC" id="4.1.1.112"/>
    </reaction>
</comment>
<comment type="catalytic activity">
    <reaction evidence="14">
        <text>acetylpyruvate + H2O = acetate + pyruvate + H(+)</text>
        <dbReference type="Rhea" id="RHEA:16097"/>
        <dbReference type="ChEBI" id="CHEBI:15360"/>
        <dbReference type="ChEBI" id="CHEBI:15361"/>
        <dbReference type="ChEBI" id="CHEBI:15377"/>
        <dbReference type="ChEBI" id="CHEBI:15378"/>
        <dbReference type="ChEBI" id="CHEBI:30089"/>
    </reaction>
</comment>
<evidence type="ECO:0000256" key="8">
    <source>
        <dbReference type="ARBA" id="ARBA00044911"/>
    </source>
</evidence>
<protein>
    <recommendedName>
        <fullName evidence="10">Oxaloacetate tautomerase FAHD1, mitochondrial</fullName>
        <ecNumber evidence="5">3.7.1.5</ecNumber>
        <ecNumber evidence="2">4.1.1.112</ecNumber>
        <ecNumber evidence="9">5.3.2.2</ecNumber>
    </recommendedName>
    <alternativeName>
        <fullName evidence="7">Acylpyruvase FAHD1</fullName>
    </alternativeName>
    <alternativeName>
        <fullName evidence="6">Fumarylacetoacetate hydrolase domain-containing protein 1</fullName>
    </alternativeName>
    <alternativeName>
        <fullName evidence="4">Oxaloacetate decarboxylase</fullName>
    </alternativeName>
</protein>
<keyword evidence="16" id="KW-0378">Hydrolase</keyword>
<evidence type="ECO:0000259" key="15">
    <source>
        <dbReference type="Pfam" id="PF01557"/>
    </source>
</evidence>
<dbReference type="GO" id="GO:0018773">
    <property type="term" value="F:acetylpyruvate hydrolase activity"/>
    <property type="evidence" value="ECO:0007669"/>
    <property type="project" value="TreeGrafter"/>
</dbReference>
<evidence type="ECO:0000256" key="12">
    <source>
        <dbReference type="ARBA" id="ARBA00047963"/>
    </source>
</evidence>
<evidence type="ECO:0000256" key="14">
    <source>
        <dbReference type="ARBA" id="ARBA00048846"/>
    </source>
</evidence>
<organism evidence="16 17">
    <name type="scientific">Desmophyllum pertusum</name>
    <dbReference type="NCBI Taxonomy" id="174260"/>
    <lineage>
        <taxon>Eukaryota</taxon>
        <taxon>Metazoa</taxon>
        <taxon>Cnidaria</taxon>
        <taxon>Anthozoa</taxon>
        <taxon>Hexacorallia</taxon>
        <taxon>Scleractinia</taxon>
        <taxon>Caryophylliina</taxon>
        <taxon>Caryophylliidae</taxon>
        <taxon>Desmophyllum</taxon>
    </lineage>
</organism>
<evidence type="ECO:0000256" key="11">
    <source>
        <dbReference type="ARBA" id="ARBA00047858"/>
    </source>
</evidence>
<feature type="domain" description="Fumarylacetoacetase-like C-terminal" evidence="15">
    <location>
        <begin position="19"/>
        <end position="216"/>
    </location>
</feature>
<keyword evidence="17" id="KW-1185">Reference proteome</keyword>
<evidence type="ECO:0000256" key="9">
    <source>
        <dbReference type="ARBA" id="ARBA00044973"/>
    </source>
</evidence>
<dbReference type="EC" id="5.3.2.2" evidence="9"/>
<dbReference type="GO" id="GO:0019752">
    <property type="term" value="P:carboxylic acid metabolic process"/>
    <property type="evidence" value="ECO:0007669"/>
    <property type="project" value="UniProtKB-ARBA"/>
</dbReference>
<dbReference type="GO" id="GO:0050163">
    <property type="term" value="F:oxaloacetate tautomerase activity"/>
    <property type="evidence" value="ECO:0007669"/>
    <property type="project" value="UniProtKB-EC"/>
</dbReference>
<evidence type="ECO:0000256" key="1">
    <source>
        <dbReference type="ARBA" id="ARBA00010211"/>
    </source>
</evidence>
<dbReference type="InterPro" id="IPR036663">
    <property type="entry name" value="Fumarylacetoacetase_C_sf"/>
</dbReference>
<dbReference type="PANTHER" id="PTHR11820:SF7">
    <property type="entry name" value="ACYLPYRUVASE FAHD1, MITOCHONDRIAL"/>
    <property type="match status" value="1"/>
</dbReference>
<gene>
    <name evidence="16" type="primary">FAHD1_1</name>
    <name evidence="16" type="ORF">OS493_001934</name>
</gene>
<evidence type="ECO:0000313" key="16">
    <source>
        <dbReference type="EMBL" id="KAJ7375191.1"/>
    </source>
</evidence>
<evidence type="ECO:0000256" key="2">
    <source>
        <dbReference type="ARBA" id="ARBA00012947"/>
    </source>
</evidence>
<comment type="catalytic activity">
    <reaction evidence="8">
        <text>oxaloacetate = enol-oxaloacetate</text>
        <dbReference type="Rhea" id="RHEA:16021"/>
        <dbReference type="ChEBI" id="CHEBI:16452"/>
        <dbReference type="ChEBI" id="CHEBI:17479"/>
        <dbReference type="EC" id="5.3.2.2"/>
    </reaction>
    <physiologicalReaction direction="right-to-left" evidence="8">
        <dbReference type="Rhea" id="RHEA:16023"/>
    </physiologicalReaction>
</comment>
<dbReference type="EMBL" id="MU826826">
    <property type="protein sequence ID" value="KAJ7375191.1"/>
    <property type="molecule type" value="Genomic_DNA"/>
</dbReference>
<evidence type="ECO:0000256" key="10">
    <source>
        <dbReference type="ARBA" id="ARBA00044980"/>
    </source>
</evidence>
<dbReference type="GO" id="GO:0008948">
    <property type="term" value="F:oxaloacetate decarboxylase activity"/>
    <property type="evidence" value="ECO:0007669"/>
    <property type="project" value="UniProtKB-EC"/>
</dbReference>
<evidence type="ECO:0000256" key="6">
    <source>
        <dbReference type="ARBA" id="ARBA00042340"/>
    </source>
</evidence>
<dbReference type="AlphaFoldDB" id="A0A9X0CTP5"/>
<dbReference type="Pfam" id="PF01557">
    <property type="entry name" value="FAA_hydrolase"/>
    <property type="match status" value="1"/>
</dbReference>
<dbReference type="PANTHER" id="PTHR11820">
    <property type="entry name" value="ACYLPYRUVASE"/>
    <property type="match status" value="1"/>
</dbReference>
<dbReference type="EC" id="4.1.1.112" evidence="2"/>
<dbReference type="InterPro" id="IPR011234">
    <property type="entry name" value="Fumarylacetoacetase-like_C"/>
</dbReference>
<proteinExistence type="inferred from homology"/>
<accession>A0A9X0CTP5</accession>
<dbReference type="GO" id="GO:0046872">
    <property type="term" value="F:metal ion binding"/>
    <property type="evidence" value="ECO:0007669"/>
    <property type="project" value="UniProtKB-KW"/>
</dbReference>
<comment type="catalytic activity">
    <reaction evidence="11">
        <text>a 3-acylpyruvate + H2O = a carboxylate + pyruvate + H(+)</text>
        <dbReference type="Rhea" id="RHEA:19009"/>
        <dbReference type="ChEBI" id="CHEBI:15361"/>
        <dbReference type="ChEBI" id="CHEBI:15377"/>
        <dbReference type="ChEBI" id="CHEBI:15378"/>
        <dbReference type="ChEBI" id="CHEBI:29067"/>
        <dbReference type="ChEBI" id="CHEBI:57278"/>
        <dbReference type="EC" id="3.7.1.5"/>
    </reaction>
</comment>
<dbReference type="Gene3D" id="3.90.850.10">
    <property type="entry name" value="Fumarylacetoacetase-like, C-terminal domain"/>
    <property type="match status" value="1"/>
</dbReference>
<comment type="catalytic activity">
    <reaction evidence="12">
        <text>3-fumarylpyruvate + H2O = fumarate + pyruvate + H(+)</text>
        <dbReference type="Rhea" id="RHEA:26168"/>
        <dbReference type="ChEBI" id="CHEBI:15361"/>
        <dbReference type="ChEBI" id="CHEBI:15377"/>
        <dbReference type="ChEBI" id="CHEBI:15378"/>
        <dbReference type="ChEBI" id="CHEBI:16854"/>
        <dbReference type="ChEBI" id="CHEBI:29806"/>
    </reaction>
</comment>
<evidence type="ECO:0000256" key="4">
    <source>
        <dbReference type="ARBA" id="ARBA00032305"/>
    </source>
</evidence>
<comment type="caution">
    <text evidence="16">The sequence shown here is derived from an EMBL/GenBank/DDBJ whole genome shotgun (WGS) entry which is preliminary data.</text>
</comment>
<evidence type="ECO:0000256" key="7">
    <source>
        <dbReference type="ARBA" id="ARBA00044830"/>
    </source>
</evidence>
<comment type="similarity">
    <text evidence="1">Belongs to the FAH family.</text>
</comment>
<name>A0A9X0CTP5_9CNID</name>
<dbReference type="OrthoDB" id="411064at2759"/>